<gene>
    <name evidence="7" type="ORF">SAMN05421831_108131</name>
</gene>
<feature type="domain" description="NAD-glutamate dehydrogenase catalytic" evidence="2">
    <location>
        <begin position="725"/>
        <end position="1219"/>
    </location>
</feature>
<dbReference type="STRING" id="64971.SAMN05421831_108131"/>
<proteinExistence type="predicted"/>
<dbReference type="GO" id="GO:0004352">
    <property type="term" value="F:glutamate dehydrogenase (NAD+) activity"/>
    <property type="evidence" value="ECO:0007669"/>
    <property type="project" value="InterPro"/>
</dbReference>
<dbReference type="Pfam" id="PF21077">
    <property type="entry name" value="GDH_ACT3"/>
    <property type="match status" value="1"/>
</dbReference>
<dbReference type="InterPro" id="IPR049064">
    <property type="entry name" value="NAD_Glu_DH_ACT3"/>
</dbReference>
<feature type="domain" description="NAD-glutamate dehydrogenase N-terminal ACT1" evidence="4">
    <location>
        <begin position="32"/>
        <end position="174"/>
    </location>
</feature>
<dbReference type="InterPro" id="IPR049056">
    <property type="entry name" value="NAD_Glu_DH_HM3"/>
</dbReference>
<evidence type="ECO:0000259" key="5">
    <source>
        <dbReference type="Pfam" id="PF21076"/>
    </source>
</evidence>
<dbReference type="InterPro" id="IPR007780">
    <property type="entry name" value="NAD_Glu_DH_bac"/>
</dbReference>
<dbReference type="Pfam" id="PF21075">
    <property type="entry name" value="GDH_ACT1"/>
    <property type="match status" value="1"/>
</dbReference>
<dbReference type="Pfam" id="PF05088">
    <property type="entry name" value="Bac_GDH_CD"/>
    <property type="match status" value="1"/>
</dbReference>
<dbReference type="Pfam" id="PF21076">
    <property type="entry name" value="GDH_ACT2"/>
    <property type="match status" value="1"/>
</dbReference>
<dbReference type="EMBL" id="FNYH01000008">
    <property type="protein sequence ID" value="SEI72667.1"/>
    <property type="molecule type" value="Genomic_DNA"/>
</dbReference>
<dbReference type="Pfam" id="PF21073">
    <property type="entry name" value="GDH_HM1"/>
    <property type="match status" value="1"/>
</dbReference>
<dbReference type="InterPro" id="IPR048381">
    <property type="entry name" value="GDH_C"/>
</dbReference>
<name>A0A1H6T6A8_9GAMM</name>
<dbReference type="PANTHER" id="PTHR43403:SF1">
    <property type="entry name" value="NAD-SPECIFIC GLUTAMATE DEHYDROGENASE"/>
    <property type="match status" value="1"/>
</dbReference>
<dbReference type="GO" id="GO:0004069">
    <property type="term" value="F:L-aspartate:2-oxoglutarate aminotransferase activity"/>
    <property type="evidence" value="ECO:0007669"/>
    <property type="project" value="InterPro"/>
</dbReference>
<dbReference type="GO" id="GO:0006538">
    <property type="term" value="P:L-glutamate catabolic process"/>
    <property type="evidence" value="ECO:0007669"/>
    <property type="project" value="InterPro"/>
</dbReference>
<dbReference type="SUPFAM" id="SSF51735">
    <property type="entry name" value="NAD(P)-binding Rossmann-fold domains"/>
    <property type="match status" value="1"/>
</dbReference>
<dbReference type="InterPro" id="IPR024727">
    <property type="entry name" value="NAD_Glu_DH_N_ACT1"/>
</dbReference>
<dbReference type="RefSeq" id="WP_093310369.1">
    <property type="nucleotide sequence ID" value="NZ_FNYH01000008.1"/>
</dbReference>
<keyword evidence="1" id="KW-0560">Oxidoreductase</keyword>
<feature type="domain" description="NAD-specific glutamate dehydrogenase C-terminal" evidence="3">
    <location>
        <begin position="1264"/>
        <end position="1601"/>
    </location>
</feature>
<reference evidence="8" key="1">
    <citation type="submission" date="2016-10" db="EMBL/GenBank/DDBJ databases">
        <authorList>
            <person name="Varghese N."/>
            <person name="Submissions S."/>
        </authorList>
    </citation>
    <scope>NUCLEOTIDE SEQUENCE [LARGE SCALE GENOMIC DNA]</scope>
    <source>
        <strain evidence="8">DSM 7165</strain>
    </source>
</reference>
<sequence>MPISQADALETLTQQLKQRLPEQEAARLMRFADVYYQGASDDLWQRKPDEIYGATLSSWHLLQAYQAPHAKVRIYNPDIEEQGWHSNHTVIEIAHPDMPFLVDSVRMALNRAAFTVHHIHSAVLALQKQNNELQITSCQHLNENTLDNQCISLLYIEIDRHTQKTTLKKIRDDLLQVFQEIQAAVQDFTGMQTQVQSLAQNLRSNPPPQIDAPAVQEAATFLDWLCDGHFTFLGLEAYIFAEDECGHQRLRPQIGSKLGVLKLDDPRYSEQSRQELALDERQFVLIPELLSFAKAPHHSRVHRPAYPDYIRLKTFNTQGQLTGEWRLLGLYTASVYTQSPRNIPILRQKVDAVLRAAQLAPQGHKGKHLLQILEVYPRDDLFQTSMQELTQTALGILNIRERRQIRVFIRRDHFGHLYSVLVFMPRDLYSTELRLKTQAILCDALQAEFVEFNTYFSESILARTQYILRMLPDQTALEWDAQQIENRIQQAAQSWQDDLYDALLEHFGEEEANQHVRKYGQAFPASYREDFNARTGVRDILHCESLAQQALAMSFYRQVETGTQAFYFKLFHRHRALPLSDILPVLENLGLRVLGEHPYQLECRTGDVYWIHDFELAYPQGEIDLHSIRDTFQEAFARVWQGEAENDTFNRLVLGAHLDWRSVAMLRAYARYMKQIRFGFSQDYIASTLGNHPKLCRWLVALFMQRFDPNGNQSEAETKHTLERIQKALDKVASLNEDRILRRYLELIQATLRTNFFQRTAQGEPKTYISFKLDPRQLADLPLPRPRYEIFVYSASMEGVHLRGGAVARGGLRWSDRLEDYRTEILGLVKAQQVKNAIIVPAGAKGGFVCKQIPENADRETQQALGIQAYTCFIQGLLDITDNLVQQQIQPPPDLVRHDEDDPYLVVAADKGTATFSDIANRIASGYDFWLGDAFASGGAHGYDHKKMGITARGAWVSVQAHFRTLGLNTQTQSFTVVGIGDMSGDVFGNGMLLSEHIRLIGAFNHKHIFIDPDPDPSTSFSQRQALFQKPQSSWDDYDKNLISTGGGIFSREAKSIPISTPMKACLGIEADKLTPNELISALLSAPVDLLWNGGIGTYVKADQETHAQVGDKTNDALRISASALRCKVIGEGGNLGLTQAARIQAAQQGVLVNTDFIDNAGGVNCSDHEVNIKILLDDVVRQGDLTLKQRNELLESMTDEVAMLVLLDNYRQTQAIGLAQHTSAEDLSALRNFMRDLVQRGVLNPELEGLPTDKALAERQAQGQGLSLPEVCVLISYAKIDLKEAIKATELADEPWIQREIYQVFPLVLVERYGDALQQHPLHKEILAMRLANDLIDHMGISFVHRLRHAGDMSVEAIVRGYLVARDIFDLPRLWQAIESLDNQVSAQVQASMMRELMRTLRYATRWLSQHALAHTSMEEVTGHFTSKIEQLSEQIGDLVQGYAQAQWQERTQKLLAEKVPEAIASLVAASSIRYAFLEIIRTEQQTGAKLQQVAMTYFALGEFLGLSNLRQQVARLPVHTPWEALLRETLRDDLDTQQGLLSAQVLQMEDTGRSLEERLQLWSQGHGQHWQSWQALMQEACQQEQADYPLLTLVIRRLASFAQQKPET</sequence>
<dbReference type="InterPro" id="IPR036291">
    <property type="entry name" value="NAD(P)-bd_dom_sf"/>
</dbReference>
<dbReference type="InterPro" id="IPR049059">
    <property type="entry name" value="NAD_Glu_DH_HM1"/>
</dbReference>
<evidence type="ECO:0000313" key="8">
    <source>
        <dbReference type="Proteomes" id="UP000242999"/>
    </source>
</evidence>
<dbReference type="InterPro" id="IPR046346">
    <property type="entry name" value="Aminoacid_DH-like_N_sf"/>
</dbReference>
<dbReference type="SUPFAM" id="SSF53223">
    <property type="entry name" value="Aminoacid dehydrogenase-like, N-terminal domain"/>
    <property type="match status" value="1"/>
</dbReference>
<dbReference type="PANTHER" id="PTHR43403">
    <property type="entry name" value="NAD-SPECIFIC GLUTAMATE DEHYDROGENASE"/>
    <property type="match status" value="1"/>
</dbReference>
<dbReference type="OrthoDB" id="9758052at2"/>
<evidence type="ECO:0000259" key="2">
    <source>
        <dbReference type="Pfam" id="PF05088"/>
    </source>
</evidence>
<dbReference type="Pfam" id="PF21078">
    <property type="entry name" value="GDH_HM3"/>
    <property type="match status" value="1"/>
</dbReference>
<evidence type="ECO:0000259" key="6">
    <source>
        <dbReference type="Pfam" id="PF21077"/>
    </source>
</evidence>
<evidence type="ECO:0000256" key="1">
    <source>
        <dbReference type="ARBA" id="ARBA00023002"/>
    </source>
</evidence>
<feature type="domain" description="NAD-glutamate dehydrogenase ACT2" evidence="5">
    <location>
        <begin position="406"/>
        <end position="496"/>
    </location>
</feature>
<feature type="domain" description="NAD-glutamate dehydrogenase ACT3" evidence="6">
    <location>
        <begin position="551"/>
        <end position="627"/>
    </location>
</feature>
<dbReference type="InterPro" id="IPR028971">
    <property type="entry name" value="NAD-GDH_cat"/>
</dbReference>
<keyword evidence="8" id="KW-1185">Reference proteome</keyword>
<dbReference type="Pfam" id="PF21079">
    <property type="entry name" value="GDH_HM2"/>
    <property type="match status" value="1"/>
</dbReference>
<evidence type="ECO:0000313" key="7">
    <source>
        <dbReference type="EMBL" id="SEI72667.1"/>
    </source>
</evidence>
<organism evidence="7 8">
    <name type="scientific">Allopseudospirillum japonicum</name>
    <dbReference type="NCBI Taxonomy" id="64971"/>
    <lineage>
        <taxon>Bacteria</taxon>
        <taxon>Pseudomonadati</taxon>
        <taxon>Pseudomonadota</taxon>
        <taxon>Gammaproteobacteria</taxon>
        <taxon>Oceanospirillales</taxon>
        <taxon>Oceanospirillaceae</taxon>
        <taxon>Allopseudospirillum</taxon>
    </lineage>
</organism>
<dbReference type="Proteomes" id="UP000242999">
    <property type="component" value="Unassembled WGS sequence"/>
</dbReference>
<evidence type="ECO:0000259" key="3">
    <source>
        <dbReference type="Pfam" id="PF21074"/>
    </source>
</evidence>
<protein>
    <submittedName>
        <fullName evidence="7">Glutamate dehydrogenase</fullName>
    </submittedName>
</protein>
<dbReference type="InterPro" id="IPR049058">
    <property type="entry name" value="NAD_Glu_DH_HM2"/>
</dbReference>
<dbReference type="Pfam" id="PF21074">
    <property type="entry name" value="GDH_C"/>
    <property type="match status" value="1"/>
</dbReference>
<dbReference type="PIRSF" id="PIRSF036761">
    <property type="entry name" value="GDH_Mll4104"/>
    <property type="match status" value="1"/>
</dbReference>
<dbReference type="InterPro" id="IPR049062">
    <property type="entry name" value="NAD_Glu_DH_ACT2"/>
</dbReference>
<accession>A0A1H6T6A8</accession>
<dbReference type="Gene3D" id="3.40.50.720">
    <property type="entry name" value="NAD(P)-binding Rossmann-like Domain"/>
    <property type="match status" value="1"/>
</dbReference>
<evidence type="ECO:0000259" key="4">
    <source>
        <dbReference type="Pfam" id="PF21075"/>
    </source>
</evidence>